<keyword evidence="2" id="KW-1185">Reference proteome</keyword>
<accession>A0A9W9JZI9</accession>
<name>A0A9W9JZI9_9EURO</name>
<organism evidence="1 2">
    <name type="scientific">Penicillium angulare</name>
    <dbReference type="NCBI Taxonomy" id="116970"/>
    <lineage>
        <taxon>Eukaryota</taxon>
        <taxon>Fungi</taxon>
        <taxon>Dikarya</taxon>
        <taxon>Ascomycota</taxon>
        <taxon>Pezizomycotina</taxon>
        <taxon>Eurotiomycetes</taxon>
        <taxon>Eurotiomycetidae</taxon>
        <taxon>Eurotiales</taxon>
        <taxon>Aspergillaceae</taxon>
        <taxon>Penicillium</taxon>
    </lineage>
</organism>
<dbReference type="EMBL" id="JAPQKH010000007">
    <property type="protein sequence ID" value="KAJ5087448.1"/>
    <property type="molecule type" value="Genomic_DNA"/>
</dbReference>
<proteinExistence type="predicted"/>
<gene>
    <name evidence="1" type="ORF">N7456_011064</name>
</gene>
<reference evidence="1" key="1">
    <citation type="submission" date="2022-11" db="EMBL/GenBank/DDBJ databases">
        <authorList>
            <person name="Petersen C."/>
        </authorList>
    </citation>
    <scope>NUCLEOTIDE SEQUENCE</scope>
    <source>
        <strain evidence="1">IBT 30069</strain>
    </source>
</reference>
<sequence>MIDRRSKVRREPEPIPTVLVDVPHNPIPMSSQWRKAAIKIHKILNPQFPGISVEIIDSKLMRRPRYFPVPPGHSIISKWERICNNILEVSDYREWTGISLWRYGVEDSPTLDRLTVIVGVLESSVNLFTDAARRIRGILAMENEKDIDVLFMKNERFCFADEVELTHEVELKFYRPLEQEMCTHRFLLPGVSMGIHNSTAGTSTMGGIVRLRRGSNWFDYGLTCFPCVDPPPNDPMAKRTLQVDQPSTFDLQNTIANLNEKIERFTDANLLRIEKNIETKKQGAEVFVTPSEEQRYYMIIECIESFKKQRLVFEKVLVEGSHRLGHISFGSGANGVITEAGKSRVSDWALIEPFNYAHESPGLLPFYPHPLSEKLISQDHLVKFGRSTGKTSGYYNKVRELQILRVNDPTQRQGFRIVTTFEHSVV</sequence>
<dbReference type="Proteomes" id="UP001149165">
    <property type="component" value="Unassembled WGS sequence"/>
</dbReference>
<dbReference type="AlphaFoldDB" id="A0A9W9JZI9"/>
<protein>
    <submittedName>
        <fullName evidence="1">Uncharacterized protein</fullName>
    </submittedName>
</protein>
<comment type="caution">
    <text evidence="1">The sequence shown here is derived from an EMBL/GenBank/DDBJ whole genome shotgun (WGS) entry which is preliminary data.</text>
</comment>
<reference evidence="1" key="2">
    <citation type="journal article" date="2023" name="IMA Fungus">
        <title>Comparative genomic study of the Penicillium genus elucidates a diverse pangenome and 15 lateral gene transfer events.</title>
        <authorList>
            <person name="Petersen C."/>
            <person name="Sorensen T."/>
            <person name="Nielsen M.R."/>
            <person name="Sondergaard T.E."/>
            <person name="Sorensen J.L."/>
            <person name="Fitzpatrick D.A."/>
            <person name="Frisvad J.C."/>
            <person name="Nielsen K.L."/>
        </authorList>
    </citation>
    <scope>NUCLEOTIDE SEQUENCE</scope>
    <source>
        <strain evidence="1">IBT 30069</strain>
    </source>
</reference>
<evidence type="ECO:0000313" key="2">
    <source>
        <dbReference type="Proteomes" id="UP001149165"/>
    </source>
</evidence>
<dbReference type="OrthoDB" id="5424209at2759"/>
<evidence type="ECO:0000313" key="1">
    <source>
        <dbReference type="EMBL" id="KAJ5087448.1"/>
    </source>
</evidence>